<dbReference type="EMBL" id="JABSTQ010008185">
    <property type="protein sequence ID" value="KAG0434785.1"/>
    <property type="molecule type" value="Genomic_DNA"/>
</dbReference>
<organism evidence="1 2">
    <name type="scientific">Ixodes persulcatus</name>
    <name type="common">Taiga tick</name>
    <dbReference type="NCBI Taxonomy" id="34615"/>
    <lineage>
        <taxon>Eukaryota</taxon>
        <taxon>Metazoa</taxon>
        <taxon>Ecdysozoa</taxon>
        <taxon>Arthropoda</taxon>
        <taxon>Chelicerata</taxon>
        <taxon>Arachnida</taxon>
        <taxon>Acari</taxon>
        <taxon>Parasitiformes</taxon>
        <taxon>Ixodida</taxon>
        <taxon>Ixodoidea</taxon>
        <taxon>Ixodidae</taxon>
        <taxon>Ixodinae</taxon>
        <taxon>Ixodes</taxon>
    </lineage>
</organism>
<comment type="caution">
    <text evidence="1">The sequence shown here is derived from an EMBL/GenBank/DDBJ whole genome shotgun (WGS) entry which is preliminary data.</text>
</comment>
<keyword evidence="2" id="KW-1185">Reference proteome</keyword>
<name>A0AC60QN93_IXOPE</name>
<gene>
    <name evidence="1" type="ORF">HPB47_018890</name>
</gene>
<evidence type="ECO:0000313" key="2">
    <source>
        <dbReference type="Proteomes" id="UP000805193"/>
    </source>
</evidence>
<sequence length="543" mass="60245">MRCTAVFVPRTSPFRKWQAQVPWEMRPVPQDIYNQQKELRTSQPETDPVDTSDEESDSEDMYSDPLDTSYRPNDSIDSDKELDSPDTSAWNDSVSSDDEGPDAECSTSATTTSPLKERKYIVCASMLLQLLSVCRECLAPTQTRLKERGTLLHAVTICLRGHKTVWESQPRINSKALMNLPLPTAITFSGASPTRVIRLLSSVGVAVLQKSQLFLIQGCLVFPAAAKVWKEEQTTLLTAMRGSKLHLAGDGHADSPGYSAKYGTYTLLDTNINKLVHFEVIQQLLKDTPKLSGDGQTYRLESFHSLLLRFTLKSSHFSLEGMEARTAIAVLHYNANSDRKQATTKDGKDCFVLKFPKARKGEWVVNRKMEPASFDYTQKLLSCFLGLAEGVRTYQEVQATYVPHSRGKSLCSVSQRPNKEAAVLEPCVCCRRKLFPDPSDHAAWEPDTSATAQPAPNPPYKLLGFHRFAAPLTQDMGTVESVQSRVEALFRCRAFVICGTGFIQIPCPLPSVWGSAHHASGDDIPVVIDPDQKSNSVLDGIVR</sequence>
<proteinExistence type="predicted"/>
<accession>A0AC60QN93</accession>
<protein>
    <submittedName>
        <fullName evidence="1">Uncharacterized protein</fullName>
    </submittedName>
</protein>
<evidence type="ECO:0000313" key="1">
    <source>
        <dbReference type="EMBL" id="KAG0434785.1"/>
    </source>
</evidence>
<dbReference type="Proteomes" id="UP000805193">
    <property type="component" value="Unassembled WGS sequence"/>
</dbReference>
<reference evidence="1 2" key="1">
    <citation type="journal article" date="2020" name="Cell">
        <title>Large-Scale Comparative Analyses of Tick Genomes Elucidate Their Genetic Diversity and Vector Capacities.</title>
        <authorList>
            <consortium name="Tick Genome and Microbiome Consortium (TIGMIC)"/>
            <person name="Jia N."/>
            <person name="Wang J."/>
            <person name="Shi W."/>
            <person name="Du L."/>
            <person name="Sun Y."/>
            <person name="Zhan W."/>
            <person name="Jiang J.F."/>
            <person name="Wang Q."/>
            <person name="Zhang B."/>
            <person name="Ji P."/>
            <person name="Bell-Sakyi L."/>
            <person name="Cui X.M."/>
            <person name="Yuan T.T."/>
            <person name="Jiang B.G."/>
            <person name="Yang W.F."/>
            <person name="Lam T.T."/>
            <person name="Chang Q.C."/>
            <person name="Ding S.J."/>
            <person name="Wang X.J."/>
            <person name="Zhu J.G."/>
            <person name="Ruan X.D."/>
            <person name="Zhao L."/>
            <person name="Wei J.T."/>
            <person name="Ye R.Z."/>
            <person name="Que T.C."/>
            <person name="Du C.H."/>
            <person name="Zhou Y.H."/>
            <person name="Cheng J.X."/>
            <person name="Dai P.F."/>
            <person name="Guo W.B."/>
            <person name="Han X.H."/>
            <person name="Huang E.J."/>
            <person name="Li L.F."/>
            <person name="Wei W."/>
            <person name="Gao Y.C."/>
            <person name="Liu J.Z."/>
            <person name="Shao H.Z."/>
            <person name="Wang X."/>
            <person name="Wang C.C."/>
            <person name="Yang T.C."/>
            <person name="Huo Q.B."/>
            <person name="Li W."/>
            <person name="Chen H.Y."/>
            <person name="Chen S.E."/>
            <person name="Zhou L.G."/>
            <person name="Ni X.B."/>
            <person name="Tian J.H."/>
            <person name="Sheng Y."/>
            <person name="Liu T."/>
            <person name="Pan Y.S."/>
            <person name="Xia L.Y."/>
            <person name="Li J."/>
            <person name="Zhao F."/>
            <person name="Cao W.C."/>
        </authorList>
    </citation>
    <scope>NUCLEOTIDE SEQUENCE [LARGE SCALE GENOMIC DNA]</scope>
    <source>
        <strain evidence="1">Iper-2018</strain>
    </source>
</reference>